<dbReference type="GO" id="GO:0004462">
    <property type="term" value="F:lactoylglutathione lyase activity"/>
    <property type="evidence" value="ECO:0007669"/>
    <property type="project" value="InterPro"/>
</dbReference>
<dbReference type="SUPFAM" id="SSF54593">
    <property type="entry name" value="Glyoxalase/Bleomycin resistance protein/Dihydroxybiphenyl dioxygenase"/>
    <property type="match status" value="1"/>
</dbReference>
<dbReference type="PROSITE" id="PS51819">
    <property type="entry name" value="VOC"/>
    <property type="match status" value="1"/>
</dbReference>
<dbReference type="PANTHER" id="PTHR10374:SF19">
    <property type="entry name" value="LYASE (GLO1), PUTATIVE (AFU_ORTHOLOGUE AFUA_2G13550)-RELATED"/>
    <property type="match status" value="1"/>
</dbReference>
<dbReference type="InterPro" id="IPR004360">
    <property type="entry name" value="Glyas_Fos-R_dOase_dom"/>
</dbReference>
<keyword evidence="5" id="KW-1185">Reference proteome</keyword>
<feature type="region of interest" description="Disordered" evidence="2">
    <location>
        <begin position="1"/>
        <end position="23"/>
    </location>
</feature>
<reference evidence="4 5" key="1">
    <citation type="submission" date="2015-01" db="EMBL/GenBank/DDBJ databases">
        <title>The Genome Sequence of Capronia semiimmersa CBS27337.</title>
        <authorList>
            <consortium name="The Broad Institute Genomics Platform"/>
            <person name="Cuomo C."/>
            <person name="de Hoog S."/>
            <person name="Gorbushina A."/>
            <person name="Stielow B."/>
            <person name="Teixiera M."/>
            <person name="Abouelleil A."/>
            <person name="Chapman S.B."/>
            <person name="Priest M."/>
            <person name="Young S.K."/>
            <person name="Wortman J."/>
            <person name="Nusbaum C."/>
            <person name="Birren B."/>
        </authorList>
    </citation>
    <scope>NUCLEOTIDE SEQUENCE [LARGE SCALE GENOMIC DNA]</scope>
    <source>
        <strain evidence="4 5">CBS 27337</strain>
    </source>
</reference>
<feature type="region of interest" description="Disordered" evidence="2">
    <location>
        <begin position="111"/>
        <end position="131"/>
    </location>
</feature>
<evidence type="ECO:0000256" key="2">
    <source>
        <dbReference type="SAM" id="MobiDB-lite"/>
    </source>
</evidence>
<protein>
    <recommendedName>
        <fullName evidence="3">VOC domain-containing protein</fullName>
    </recommendedName>
</protein>
<proteinExistence type="predicted"/>
<keyword evidence="1" id="KW-0479">Metal-binding</keyword>
<dbReference type="AlphaFoldDB" id="A0A0D2CPS2"/>
<dbReference type="Gene3D" id="3.10.180.10">
    <property type="entry name" value="2,3-Dihydroxybiphenyl 1,2-Dioxygenase, domain 1"/>
    <property type="match status" value="1"/>
</dbReference>
<organism evidence="4 5">
    <name type="scientific">Phialophora macrospora</name>
    <dbReference type="NCBI Taxonomy" id="1851006"/>
    <lineage>
        <taxon>Eukaryota</taxon>
        <taxon>Fungi</taxon>
        <taxon>Dikarya</taxon>
        <taxon>Ascomycota</taxon>
        <taxon>Pezizomycotina</taxon>
        <taxon>Eurotiomycetes</taxon>
        <taxon>Chaetothyriomycetidae</taxon>
        <taxon>Chaetothyriales</taxon>
        <taxon>Herpotrichiellaceae</taxon>
        <taxon>Phialophora</taxon>
    </lineage>
</organism>
<accession>A0A0D2CPS2</accession>
<name>A0A0D2CPS2_9EURO</name>
<dbReference type="HOGENOM" id="CLU_046006_1_0_1"/>
<evidence type="ECO:0000313" key="4">
    <source>
        <dbReference type="EMBL" id="KIW67171.1"/>
    </source>
</evidence>
<dbReference type="InterPro" id="IPR018146">
    <property type="entry name" value="Glyoxalase_1_CS"/>
</dbReference>
<dbReference type="GO" id="GO:0046872">
    <property type="term" value="F:metal ion binding"/>
    <property type="evidence" value="ECO:0007669"/>
    <property type="project" value="UniProtKB-KW"/>
</dbReference>
<evidence type="ECO:0000313" key="5">
    <source>
        <dbReference type="Proteomes" id="UP000054266"/>
    </source>
</evidence>
<evidence type="ECO:0000259" key="3">
    <source>
        <dbReference type="PROSITE" id="PS51819"/>
    </source>
</evidence>
<dbReference type="Proteomes" id="UP000054266">
    <property type="component" value="Unassembled WGS sequence"/>
</dbReference>
<dbReference type="InterPro" id="IPR037523">
    <property type="entry name" value="VOC_core"/>
</dbReference>
<dbReference type="PROSITE" id="PS00934">
    <property type="entry name" value="GLYOXALASE_I_1"/>
    <property type="match status" value="1"/>
</dbReference>
<dbReference type="InterPro" id="IPR029068">
    <property type="entry name" value="Glyas_Bleomycin-R_OHBP_Dase"/>
</dbReference>
<dbReference type="EMBL" id="KN846959">
    <property type="protein sequence ID" value="KIW67171.1"/>
    <property type="molecule type" value="Genomic_DNA"/>
</dbReference>
<dbReference type="PANTHER" id="PTHR10374">
    <property type="entry name" value="LACTOYLGLUTATHIONE LYASE GLYOXALASE I"/>
    <property type="match status" value="1"/>
</dbReference>
<feature type="compositionally biased region" description="Pro residues" evidence="2">
    <location>
        <begin position="8"/>
        <end position="18"/>
    </location>
</feature>
<evidence type="ECO:0000256" key="1">
    <source>
        <dbReference type="ARBA" id="ARBA00022723"/>
    </source>
</evidence>
<gene>
    <name evidence="4" type="ORF">PV04_06442</name>
</gene>
<sequence>MSDAGEYPPFPPPGPPFIPASFHQNTDDGDTTGYIFNHVALQISSPALSFSFYVDFLGMSLIFAINAGPMTAYYLGYRNAEHDAVPSDMARGSGARSGLLELIVANDHDAIHSDPTPNDTEKFRASGGSTQSGRRVGFAHFGFRVPNVAETLKRAEEKGWKVVKPVGEVDIQYMPLPGWENEVEAKGRKWEGGFEKTFAQVAFVQDPDGHWIEILPREMKRG</sequence>
<dbReference type="STRING" id="5601.A0A0D2CPS2"/>
<feature type="domain" description="VOC" evidence="3">
    <location>
        <begin position="35"/>
        <end position="217"/>
    </location>
</feature>
<dbReference type="Pfam" id="PF00903">
    <property type="entry name" value="Glyoxalase"/>
    <property type="match status" value="1"/>
</dbReference>